<feature type="domain" description="E2F/DP family winged-helix DNA-binding" evidence="7">
    <location>
        <begin position="150"/>
        <end position="230"/>
    </location>
</feature>
<keyword evidence="4 6" id="KW-0804">Transcription</keyword>
<dbReference type="Pfam" id="PF02319">
    <property type="entry name" value="WHD_E2F_TDP"/>
    <property type="match status" value="2"/>
</dbReference>
<gene>
    <name evidence="8" type="ORF">G4B88_015566</name>
</gene>
<dbReference type="FunFam" id="1.10.10.10:FF:000295">
    <property type="entry name" value="E2F transcription factor-like E2FE"/>
    <property type="match status" value="1"/>
</dbReference>
<keyword evidence="5" id="KW-0131">Cell cycle</keyword>
<evidence type="ECO:0000256" key="1">
    <source>
        <dbReference type="ARBA" id="ARBA00010940"/>
    </source>
</evidence>
<dbReference type="GO" id="GO:0000978">
    <property type="term" value="F:RNA polymerase II cis-regulatory region sequence-specific DNA binding"/>
    <property type="evidence" value="ECO:0007669"/>
    <property type="project" value="InterPro"/>
</dbReference>
<dbReference type="PANTHER" id="PTHR12081">
    <property type="entry name" value="TRANSCRIPTION FACTOR E2F"/>
    <property type="match status" value="1"/>
</dbReference>
<evidence type="ECO:0000259" key="7">
    <source>
        <dbReference type="SMART" id="SM01372"/>
    </source>
</evidence>
<evidence type="ECO:0000256" key="4">
    <source>
        <dbReference type="ARBA" id="ARBA00023163"/>
    </source>
</evidence>
<feature type="domain" description="E2F/DP family winged-helix DNA-binding" evidence="7">
    <location>
        <begin position="19"/>
        <end position="90"/>
    </location>
</feature>
<keyword evidence="3 6" id="KW-0238">DNA-binding</keyword>
<proteinExistence type="inferred from homology"/>
<dbReference type="PANTHER" id="PTHR12081:SF7">
    <property type="entry name" value="TRANSCRIPTION FACTOR EFL-3"/>
    <property type="match status" value="1"/>
</dbReference>
<dbReference type="EMBL" id="JAATIQ010000062">
    <property type="protein sequence ID" value="KAF4390676.1"/>
    <property type="molecule type" value="Genomic_DNA"/>
</dbReference>
<evidence type="ECO:0000256" key="5">
    <source>
        <dbReference type="ARBA" id="ARBA00023306"/>
    </source>
</evidence>
<keyword evidence="6" id="KW-0539">Nucleus</keyword>
<protein>
    <recommendedName>
        <fullName evidence="7">E2F/DP family winged-helix DNA-binding domain-containing protein</fullName>
    </recommendedName>
</protein>
<name>A0A7J6H5V8_CANSA</name>
<dbReference type="InterPro" id="IPR036388">
    <property type="entry name" value="WH-like_DNA-bd_sf"/>
</dbReference>
<dbReference type="Proteomes" id="UP000583929">
    <property type="component" value="Unassembled WGS sequence"/>
</dbReference>
<dbReference type="InterPro" id="IPR015633">
    <property type="entry name" value="E2F"/>
</dbReference>
<keyword evidence="9" id="KW-1185">Reference proteome</keyword>
<dbReference type="GO" id="GO:0090575">
    <property type="term" value="C:RNA polymerase II transcription regulator complex"/>
    <property type="evidence" value="ECO:0007669"/>
    <property type="project" value="TreeGrafter"/>
</dbReference>
<accession>A0A7J6H5V8</accession>
<dbReference type="InterPro" id="IPR003316">
    <property type="entry name" value="E2F_WHTH_DNA-bd_dom"/>
</dbReference>
<dbReference type="Gene3D" id="1.10.10.10">
    <property type="entry name" value="Winged helix-like DNA-binding domain superfamily/Winged helix DNA-binding domain"/>
    <property type="match status" value="2"/>
</dbReference>
<comment type="subcellular location">
    <subcellularLocation>
        <location evidence="6">Nucleus</location>
    </subcellularLocation>
</comment>
<dbReference type="GO" id="GO:0000981">
    <property type="term" value="F:DNA-binding transcription factor activity, RNA polymerase II-specific"/>
    <property type="evidence" value="ECO:0007669"/>
    <property type="project" value="TreeGrafter"/>
</dbReference>
<evidence type="ECO:0000313" key="9">
    <source>
        <dbReference type="Proteomes" id="UP000583929"/>
    </source>
</evidence>
<dbReference type="InterPro" id="IPR036390">
    <property type="entry name" value="WH_DNA-bd_sf"/>
</dbReference>
<evidence type="ECO:0000256" key="6">
    <source>
        <dbReference type="RuleBase" id="RU003796"/>
    </source>
</evidence>
<dbReference type="SUPFAM" id="SSF46785">
    <property type="entry name" value="Winged helix' DNA-binding domain"/>
    <property type="match status" value="2"/>
</dbReference>
<evidence type="ECO:0000256" key="2">
    <source>
        <dbReference type="ARBA" id="ARBA00023015"/>
    </source>
</evidence>
<organism evidence="8 9">
    <name type="scientific">Cannabis sativa</name>
    <name type="common">Hemp</name>
    <name type="synonym">Marijuana</name>
    <dbReference type="NCBI Taxonomy" id="3483"/>
    <lineage>
        <taxon>Eukaryota</taxon>
        <taxon>Viridiplantae</taxon>
        <taxon>Streptophyta</taxon>
        <taxon>Embryophyta</taxon>
        <taxon>Tracheophyta</taxon>
        <taxon>Spermatophyta</taxon>
        <taxon>Magnoliopsida</taxon>
        <taxon>eudicotyledons</taxon>
        <taxon>Gunneridae</taxon>
        <taxon>Pentapetalae</taxon>
        <taxon>rosids</taxon>
        <taxon>fabids</taxon>
        <taxon>Rosales</taxon>
        <taxon>Cannabaceae</taxon>
        <taxon>Cannabis</taxon>
    </lineage>
</organism>
<dbReference type="AlphaFoldDB" id="A0A7J6H5V8"/>
<evidence type="ECO:0000313" key="8">
    <source>
        <dbReference type="EMBL" id="KAF4390676.1"/>
    </source>
</evidence>
<reference evidence="8 9" key="1">
    <citation type="journal article" date="2020" name="bioRxiv">
        <title>Sequence and annotation of 42 cannabis genomes reveals extensive copy number variation in cannabinoid synthesis and pathogen resistance genes.</title>
        <authorList>
            <person name="Mckernan K.J."/>
            <person name="Helbert Y."/>
            <person name="Kane L.T."/>
            <person name="Ebling H."/>
            <person name="Zhang L."/>
            <person name="Liu B."/>
            <person name="Eaton Z."/>
            <person name="Mclaughlin S."/>
            <person name="Kingan S."/>
            <person name="Baybayan P."/>
            <person name="Concepcion G."/>
            <person name="Jordan M."/>
            <person name="Riva A."/>
            <person name="Barbazuk W."/>
            <person name="Harkins T."/>
        </authorList>
    </citation>
    <scope>NUCLEOTIDE SEQUENCE [LARGE SCALE GENOMIC DNA]</scope>
    <source>
        <strain evidence="9">cv. Jamaican Lion 4</strain>
        <tissue evidence="8">Leaf</tissue>
    </source>
</reference>
<sequence length="384" mass="43640">MSSSFMFMESDSRPNVYCRKEKSLGVLCSNFLRLYNREGVESIGLDDAASQLGVERRRMYDVVNILEIIGVSSRNLVVARKAKNQYTWKGLGEIPRALQQLKDEGLKENFSASVSCSSSRVLNDKELSGVLSLNSKEEEYSSVSSKNKNKRDKSLSLLTQNFIKLFLCSNMDLILLENAAKGLPGDAEDPTALRTKVRRLYDIANVLSSMNLIEKIRHPDSGKPAYRWLCWGAKTKNEIDNTDSNQPIKRIFGADLTNYNFKRKREDTTEDCKSNQEKSKQKICKLSELEQNECVCDDEEVKPRPKYASKGIVFGPFAPISLAMEGDAANKRVRQVQDWESLASTYRPQYRNQALCDLFAHYMEAWKSWFVDAVEKQEGALTLL</sequence>
<keyword evidence="2 6" id="KW-0805">Transcription regulation</keyword>
<comment type="caution">
    <text evidence="8">The sequence shown here is derived from an EMBL/GenBank/DDBJ whole genome shotgun (WGS) entry which is preliminary data.</text>
</comment>
<comment type="similarity">
    <text evidence="1 6">Belongs to the E2F/DP family.</text>
</comment>
<evidence type="ECO:0000256" key="3">
    <source>
        <dbReference type="ARBA" id="ARBA00023125"/>
    </source>
</evidence>
<dbReference type="SMART" id="SM01372">
    <property type="entry name" value="E2F_TDP"/>
    <property type="match status" value="2"/>
</dbReference>